<evidence type="ECO:0008006" key="3">
    <source>
        <dbReference type="Google" id="ProtNLM"/>
    </source>
</evidence>
<dbReference type="AlphaFoldDB" id="A0A1V1P1D8"/>
<evidence type="ECO:0000313" key="1">
    <source>
        <dbReference type="EMBL" id="ETR68640.1"/>
    </source>
</evidence>
<protein>
    <recommendedName>
        <fullName evidence="3">Coenzyme PQQ synthesis protein D (PqqD)</fullName>
    </recommendedName>
</protein>
<sequence length="81" mass="9459">MSNSIIKQEINDELMLYQTGREMVHVLNPTARLIYDLYQQGYNTDQITDSMEQTFDIQCTQDLKNDISECIAQLKENQVIL</sequence>
<accession>A0A1V1P1D8</accession>
<comment type="caution">
    <text evidence="1">The sequence shown here is derived from an EMBL/GenBank/DDBJ whole genome shotgun (WGS) entry which is preliminary data.</text>
</comment>
<dbReference type="Proteomes" id="UP000189670">
    <property type="component" value="Unassembled WGS sequence"/>
</dbReference>
<dbReference type="InterPro" id="IPR041881">
    <property type="entry name" value="PqqD_sf"/>
</dbReference>
<organism evidence="1 2">
    <name type="scientific">Candidatus Magnetoglobus multicellularis str. Araruama</name>
    <dbReference type="NCBI Taxonomy" id="890399"/>
    <lineage>
        <taxon>Bacteria</taxon>
        <taxon>Pseudomonadati</taxon>
        <taxon>Thermodesulfobacteriota</taxon>
        <taxon>Desulfobacteria</taxon>
        <taxon>Desulfobacterales</taxon>
        <taxon>Desulfobacteraceae</taxon>
        <taxon>Candidatus Magnetoglobus</taxon>
    </lineage>
</organism>
<dbReference type="Pfam" id="PF05402">
    <property type="entry name" value="PqqD"/>
    <property type="match status" value="1"/>
</dbReference>
<name>A0A1V1P1D8_9BACT</name>
<gene>
    <name evidence="1" type="ORF">OMM_10316</name>
</gene>
<dbReference type="Gene3D" id="1.10.10.1150">
    <property type="entry name" value="Coenzyme PQQ synthesis protein D (PqqD)"/>
    <property type="match status" value="1"/>
</dbReference>
<evidence type="ECO:0000313" key="2">
    <source>
        <dbReference type="Proteomes" id="UP000189670"/>
    </source>
</evidence>
<dbReference type="InterPro" id="IPR008792">
    <property type="entry name" value="PQQD"/>
</dbReference>
<proteinExistence type="predicted"/>
<reference evidence="2" key="1">
    <citation type="submission" date="2012-11" db="EMBL/GenBank/DDBJ databases">
        <authorList>
            <person name="Lucero-Rivera Y.E."/>
            <person name="Tovar-Ramirez D."/>
        </authorList>
    </citation>
    <scope>NUCLEOTIDE SEQUENCE [LARGE SCALE GENOMIC DNA]</scope>
    <source>
        <strain evidence="2">Araruama</strain>
    </source>
</reference>
<dbReference type="EMBL" id="ATBP01000877">
    <property type="protein sequence ID" value="ETR68640.1"/>
    <property type="molecule type" value="Genomic_DNA"/>
</dbReference>